<keyword evidence="5 15" id="KW-0378">Hydrolase</keyword>
<protein>
    <recommendedName>
        <fullName evidence="2 15">ATP-dependent DNA helicase RecG</fullName>
        <ecNumber evidence="13 15">5.6.2.4</ecNumber>
    </recommendedName>
</protein>
<dbReference type="GO" id="GO:0043138">
    <property type="term" value="F:3'-5' DNA helicase activity"/>
    <property type="evidence" value="ECO:0007669"/>
    <property type="project" value="UniProtKB-EC"/>
</dbReference>
<dbReference type="InterPro" id="IPR045562">
    <property type="entry name" value="RecG_dom3_C"/>
</dbReference>
<keyword evidence="19" id="KW-1185">Reference proteome</keyword>
<dbReference type="CDD" id="cd04488">
    <property type="entry name" value="RecG_wedge_OBF"/>
    <property type="match status" value="1"/>
</dbReference>
<sequence length="681" mass="76433">MTSLTRAQTSIEELKGVGPETMKELSRLGIVTWEDLLWHLPYRYENIAIRPVEELEHEAQATLAGTVQGPPNVKYYGAKKNRLFFRLFADGHLIQVVAFNRAFLKHKLQPETKVNVTGKWDRHRAQLTAQRIEVGDADETRAYAPVYTITGKLTVRQLENWIKQVIRQGAFPEEALPAFLRKKYKLPTIAEAIATLHQPENAQTLKNARRRVVYEEFLRFQLNIQAYKRTRRQNEYAQPTKIDEASIRQFVQALPFALTDAQTRSLREILADIQADHKMNRLLQGDVGSGKTVVAACAMYAVVSAGKQAALMVPTEILATQHAESLADLFRPYGMELARLTGSTKTARRKEIHAGLESGEISVIVGTHALIQDTVPFHDLGLVITDEQHRFGVGQRRALREKGNPDALFMTATPIPRTLAITAYGDMDVSRIDEQPKGRKAVQTYWAKPDMLERVIAFVRKETAAGKQAYVICPLIEESEQLDVQNAIDLHAQLEMLMPDNSIGLLHGRLRDEEKETAMNGFTGGDIDVLVSTTVVEVGVNVANATIMVIYDADRFGLSQLHQLRGRVGRGEAQSYCILLSDPTSETGKERMRIMTETTDGFVLAEKDLRLRGPGELLGQKQSGMPEFRLADPVHDYRALDTARQDANTLLDAEEFWQHPKYQPLRDYVQGSGATSGEKLD</sequence>
<evidence type="ECO:0000256" key="2">
    <source>
        <dbReference type="ARBA" id="ARBA00017846"/>
    </source>
</evidence>
<dbReference type="EMBL" id="CP031092">
    <property type="protein sequence ID" value="AXF55426.1"/>
    <property type="molecule type" value="Genomic_DNA"/>
</dbReference>
<evidence type="ECO:0000256" key="5">
    <source>
        <dbReference type="ARBA" id="ARBA00022801"/>
    </source>
</evidence>
<evidence type="ECO:0000256" key="4">
    <source>
        <dbReference type="ARBA" id="ARBA00022763"/>
    </source>
</evidence>
<evidence type="ECO:0000256" key="14">
    <source>
        <dbReference type="ARBA" id="ARBA00048988"/>
    </source>
</evidence>
<dbReference type="NCBIfam" id="TIGR00643">
    <property type="entry name" value="recG"/>
    <property type="match status" value="1"/>
</dbReference>
<dbReference type="InterPro" id="IPR004609">
    <property type="entry name" value="ATP-dep_DNA_helicase_RecG"/>
</dbReference>
<dbReference type="InterPro" id="IPR033454">
    <property type="entry name" value="RecG_wedge"/>
</dbReference>
<evidence type="ECO:0000256" key="3">
    <source>
        <dbReference type="ARBA" id="ARBA00022741"/>
    </source>
</evidence>
<name>A0A345BWU5_9BACI</name>
<dbReference type="RefSeq" id="WP_114371404.1">
    <property type="nucleotide sequence ID" value="NZ_CP031092.1"/>
</dbReference>
<dbReference type="PROSITE" id="PS51194">
    <property type="entry name" value="HELICASE_CTER"/>
    <property type="match status" value="1"/>
</dbReference>
<keyword evidence="4 15" id="KW-0227">DNA damage</keyword>
<comment type="function">
    <text evidence="15">Plays a critical role in recombination and DNA repair. Helps process Holliday junction intermediates to mature products by catalyzing branch migration. Has replication fork regression activity, unwinds stalled or blocked replication forks to make a HJ that can be resolved. Has a DNA unwinding activity characteristic of a DNA helicase with 3'-5' polarity.</text>
</comment>
<accession>A0A345BWU5</accession>
<dbReference type="SUPFAM" id="SSF52540">
    <property type="entry name" value="P-loop containing nucleoside triphosphate hydrolases"/>
    <property type="match status" value="2"/>
</dbReference>
<dbReference type="GO" id="GO:0016887">
    <property type="term" value="F:ATP hydrolysis activity"/>
    <property type="evidence" value="ECO:0007669"/>
    <property type="project" value="RHEA"/>
</dbReference>
<dbReference type="GO" id="GO:0005524">
    <property type="term" value="F:ATP binding"/>
    <property type="evidence" value="ECO:0007669"/>
    <property type="project" value="UniProtKB-KW"/>
</dbReference>
<dbReference type="Gene3D" id="2.40.50.140">
    <property type="entry name" value="Nucleic acid-binding proteins"/>
    <property type="match status" value="1"/>
</dbReference>
<dbReference type="PROSITE" id="PS51192">
    <property type="entry name" value="HELICASE_ATP_BIND_1"/>
    <property type="match status" value="1"/>
</dbReference>
<evidence type="ECO:0000313" key="18">
    <source>
        <dbReference type="EMBL" id="AXF55426.1"/>
    </source>
</evidence>
<keyword evidence="8" id="KW-0238">DNA-binding</keyword>
<dbReference type="GO" id="GO:0003677">
    <property type="term" value="F:DNA binding"/>
    <property type="evidence" value="ECO:0007669"/>
    <property type="project" value="UniProtKB-KW"/>
</dbReference>
<dbReference type="OrthoDB" id="9804325at2"/>
<evidence type="ECO:0000313" key="19">
    <source>
        <dbReference type="Proteomes" id="UP000252100"/>
    </source>
</evidence>
<dbReference type="NCBIfam" id="NF008165">
    <property type="entry name" value="PRK10917.1-3"/>
    <property type="match status" value="1"/>
</dbReference>
<dbReference type="InterPro" id="IPR001650">
    <property type="entry name" value="Helicase_C-like"/>
</dbReference>
<feature type="domain" description="Helicase C-terminal" evidence="17">
    <location>
        <begin position="451"/>
        <end position="610"/>
    </location>
</feature>
<evidence type="ECO:0000256" key="8">
    <source>
        <dbReference type="ARBA" id="ARBA00023125"/>
    </source>
</evidence>
<dbReference type="InterPro" id="IPR047112">
    <property type="entry name" value="RecG/Mfd"/>
</dbReference>
<dbReference type="Gene3D" id="3.40.50.300">
    <property type="entry name" value="P-loop containing nucleotide triphosphate hydrolases"/>
    <property type="match status" value="2"/>
</dbReference>
<comment type="catalytic activity">
    <reaction evidence="12 15">
        <text>Couples ATP hydrolysis with the unwinding of duplex DNA by translocating in the 3'-5' direction.</text>
        <dbReference type="EC" id="5.6.2.4"/>
    </reaction>
</comment>
<dbReference type="Proteomes" id="UP000252100">
    <property type="component" value="Chromosome"/>
</dbReference>
<dbReference type="CDD" id="cd18811">
    <property type="entry name" value="SF2_C_RecG"/>
    <property type="match status" value="1"/>
</dbReference>
<keyword evidence="10 15" id="KW-0234">DNA repair</keyword>
<evidence type="ECO:0000256" key="1">
    <source>
        <dbReference type="ARBA" id="ARBA00007504"/>
    </source>
</evidence>
<dbReference type="Pfam" id="PF00271">
    <property type="entry name" value="Helicase_C"/>
    <property type="match status" value="1"/>
</dbReference>
<dbReference type="Pfam" id="PF00270">
    <property type="entry name" value="DEAD"/>
    <property type="match status" value="1"/>
</dbReference>
<dbReference type="EC" id="5.6.2.4" evidence="13 15"/>
<keyword evidence="9 15" id="KW-0233">DNA recombination</keyword>
<evidence type="ECO:0000256" key="13">
    <source>
        <dbReference type="ARBA" id="ARBA00034808"/>
    </source>
</evidence>
<gene>
    <name evidence="18" type="ORF">DT065_04905</name>
</gene>
<evidence type="ECO:0000256" key="6">
    <source>
        <dbReference type="ARBA" id="ARBA00022806"/>
    </source>
</evidence>
<comment type="similarity">
    <text evidence="1 15">Belongs to the helicase family. RecG subfamily.</text>
</comment>
<dbReference type="SMART" id="SM00487">
    <property type="entry name" value="DEXDc"/>
    <property type="match status" value="1"/>
</dbReference>
<keyword evidence="11" id="KW-0413">Isomerase</keyword>
<comment type="catalytic activity">
    <reaction evidence="14 15">
        <text>ATP + H2O = ADP + phosphate + H(+)</text>
        <dbReference type="Rhea" id="RHEA:13065"/>
        <dbReference type="ChEBI" id="CHEBI:15377"/>
        <dbReference type="ChEBI" id="CHEBI:15378"/>
        <dbReference type="ChEBI" id="CHEBI:30616"/>
        <dbReference type="ChEBI" id="CHEBI:43474"/>
        <dbReference type="ChEBI" id="CHEBI:456216"/>
        <dbReference type="EC" id="5.6.2.4"/>
    </reaction>
</comment>
<evidence type="ECO:0000256" key="11">
    <source>
        <dbReference type="ARBA" id="ARBA00023235"/>
    </source>
</evidence>
<reference evidence="18 19" key="1">
    <citation type="journal article" date="2018" name="J. Microbiol.">
        <title>Salicibibacter kimchii gen. nov., sp. nov., a moderately halophilic and alkalitolerant bacterium in the family Bacillaceae, isolated from kimchi.</title>
        <authorList>
            <person name="Jang J.Y."/>
            <person name="Oh Y.J."/>
            <person name="Lim S.K."/>
            <person name="Park H.K."/>
            <person name="Lee C."/>
            <person name="Kim J.Y."/>
            <person name="Lee M.A."/>
            <person name="Choi H.J."/>
        </authorList>
    </citation>
    <scope>NUCLEOTIDE SEQUENCE [LARGE SCALE GENOMIC DNA]</scope>
    <source>
        <strain evidence="18 19">NKC1-1</strain>
    </source>
</reference>
<evidence type="ECO:0000256" key="12">
    <source>
        <dbReference type="ARBA" id="ARBA00034617"/>
    </source>
</evidence>
<dbReference type="SMART" id="SM00490">
    <property type="entry name" value="HELICc"/>
    <property type="match status" value="1"/>
</dbReference>
<dbReference type="Pfam" id="PF17191">
    <property type="entry name" value="RecG_wedge"/>
    <property type="match status" value="1"/>
</dbReference>
<dbReference type="PANTHER" id="PTHR47964:SF1">
    <property type="entry name" value="ATP-DEPENDENT DNA HELICASE HOMOLOG RECG, CHLOROPLASTIC"/>
    <property type="match status" value="1"/>
</dbReference>
<dbReference type="PANTHER" id="PTHR47964">
    <property type="entry name" value="ATP-DEPENDENT DNA HELICASE HOMOLOG RECG, CHLOROPLASTIC"/>
    <property type="match status" value="1"/>
</dbReference>
<evidence type="ECO:0000256" key="7">
    <source>
        <dbReference type="ARBA" id="ARBA00022840"/>
    </source>
</evidence>
<dbReference type="InterPro" id="IPR012340">
    <property type="entry name" value="NA-bd_OB-fold"/>
</dbReference>
<evidence type="ECO:0000256" key="9">
    <source>
        <dbReference type="ARBA" id="ARBA00023172"/>
    </source>
</evidence>
<dbReference type="InterPro" id="IPR014001">
    <property type="entry name" value="Helicase_ATP-bd"/>
</dbReference>
<evidence type="ECO:0000259" key="17">
    <source>
        <dbReference type="PROSITE" id="PS51194"/>
    </source>
</evidence>
<proteinExistence type="inferred from homology"/>
<dbReference type="CDD" id="cd17992">
    <property type="entry name" value="DEXHc_RecG"/>
    <property type="match status" value="1"/>
</dbReference>
<organism evidence="18 19">
    <name type="scientific">Salicibibacter kimchii</name>
    <dbReference type="NCBI Taxonomy" id="2099786"/>
    <lineage>
        <taxon>Bacteria</taxon>
        <taxon>Bacillati</taxon>
        <taxon>Bacillota</taxon>
        <taxon>Bacilli</taxon>
        <taxon>Bacillales</taxon>
        <taxon>Bacillaceae</taxon>
        <taxon>Salicibibacter</taxon>
    </lineage>
</organism>
<evidence type="ECO:0000256" key="10">
    <source>
        <dbReference type="ARBA" id="ARBA00023204"/>
    </source>
</evidence>
<keyword evidence="7 15" id="KW-0067">ATP-binding</keyword>
<dbReference type="AlphaFoldDB" id="A0A345BWU5"/>
<keyword evidence="3 15" id="KW-0547">Nucleotide-binding</keyword>
<dbReference type="InterPro" id="IPR027417">
    <property type="entry name" value="P-loop_NTPase"/>
</dbReference>
<feature type="domain" description="Helicase ATP-binding" evidence="16">
    <location>
        <begin position="272"/>
        <end position="432"/>
    </location>
</feature>
<evidence type="ECO:0000259" key="16">
    <source>
        <dbReference type="PROSITE" id="PS51192"/>
    </source>
</evidence>
<dbReference type="GO" id="GO:0006310">
    <property type="term" value="P:DNA recombination"/>
    <property type="evidence" value="ECO:0007669"/>
    <property type="project" value="UniProtKB-UniRule"/>
</dbReference>
<dbReference type="InterPro" id="IPR011545">
    <property type="entry name" value="DEAD/DEAH_box_helicase_dom"/>
</dbReference>
<dbReference type="GO" id="GO:0006281">
    <property type="term" value="P:DNA repair"/>
    <property type="evidence" value="ECO:0007669"/>
    <property type="project" value="UniProtKB-UniRule"/>
</dbReference>
<keyword evidence="6 15" id="KW-0347">Helicase</keyword>
<dbReference type="NCBIfam" id="NF008168">
    <property type="entry name" value="PRK10917.2-2"/>
    <property type="match status" value="1"/>
</dbReference>
<dbReference type="Pfam" id="PF19833">
    <property type="entry name" value="RecG_dom3_C"/>
    <property type="match status" value="1"/>
</dbReference>
<dbReference type="SUPFAM" id="SSF50249">
    <property type="entry name" value="Nucleic acid-binding proteins"/>
    <property type="match status" value="1"/>
</dbReference>
<dbReference type="KEGG" id="rue:DT065_04905"/>
<evidence type="ECO:0000256" key="15">
    <source>
        <dbReference type="RuleBase" id="RU363016"/>
    </source>
</evidence>